<evidence type="ECO:0000313" key="2">
    <source>
        <dbReference type="EMBL" id="PRP98274.1"/>
    </source>
</evidence>
<dbReference type="InterPro" id="IPR036291">
    <property type="entry name" value="NAD(P)-bd_dom_sf"/>
</dbReference>
<dbReference type="GO" id="GO:0005737">
    <property type="term" value="C:cytoplasm"/>
    <property type="evidence" value="ECO:0007669"/>
    <property type="project" value="TreeGrafter"/>
</dbReference>
<dbReference type="GO" id="GO:0016853">
    <property type="term" value="F:isomerase activity"/>
    <property type="evidence" value="ECO:0007669"/>
    <property type="project" value="UniProtKB-KW"/>
</dbReference>
<protein>
    <submittedName>
        <fullName evidence="2">3 beta-hydroxysteroid dehydrogenase/Delta 5--&gt;4-isomerase</fullName>
    </submittedName>
</protein>
<proteinExistence type="predicted"/>
<dbReference type="InterPro" id="IPR002225">
    <property type="entry name" value="3Beta_OHSteriod_DH/Estase"/>
</dbReference>
<comment type="caution">
    <text evidence="2">The sequence shown here is derived from an EMBL/GenBank/DDBJ whole genome shotgun (WGS) entry which is preliminary data.</text>
</comment>
<feature type="domain" description="3-beta hydroxysteroid dehydrogenase/isomerase" evidence="1">
    <location>
        <begin position="4"/>
        <end position="249"/>
    </location>
</feature>
<dbReference type="EMBL" id="PVNK01000146">
    <property type="protein sequence ID" value="PRP98274.1"/>
    <property type="molecule type" value="Genomic_DNA"/>
</dbReference>
<accession>A0A2S9XZI9</accession>
<dbReference type="GO" id="GO:0016616">
    <property type="term" value="F:oxidoreductase activity, acting on the CH-OH group of donors, NAD or NADP as acceptor"/>
    <property type="evidence" value="ECO:0007669"/>
    <property type="project" value="InterPro"/>
</dbReference>
<gene>
    <name evidence="2" type="ORF">ENSA5_30060</name>
</gene>
<sequence>MTVLVTGGGGFIGKSILRALLDRGQRVRSLCRGDYPWLREWGVDVHRGDVADADAVSRAVAGCEAVFHTAARVDIWGPYEAFYATNTLGTRHVIEACRAHGVAKLIYTSTPSVVHGGDAVSGVDESAPYPDHFEAHYPATKALAEREVLAANGPELATVAIRPHLVWGPGDSSMMPRVVAKARAGRVRMIGAPQKIDTVYIDNAVDAHLGALDRLEPGAALAGRAYFVTQGEPLEGPAFINDLLGAAGLPPVTKTISVAKARAAATVIEGLWRLLGIKAEPPLTRFVVSQLSTAHWYDISAARRDLGYAPKVSYDEGMERLRTWVREHPI</sequence>
<name>A0A2S9XZI9_9BACT</name>
<dbReference type="Proteomes" id="UP000237968">
    <property type="component" value="Unassembled WGS sequence"/>
</dbReference>
<dbReference type="OrthoDB" id="9814124at2"/>
<dbReference type="AlphaFoldDB" id="A0A2S9XZI9"/>
<dbReference type="Pfam" id="PF01073">
    <property type="entry name" value="3Beta_HSD"/>
    <property type="match status" value="1"/>
</dbReference>
<dbReference type="Gene3D" id="3.40.50.720">
    <property type="entry name" value="NAD(P)-binding Rossmann-like Domain"/>
    <property type="match status" value="1"/>
</dbReference>
<dbReference type="SUPFAM" id="SSF51735">
    <property type="entry name" value="NAD(P)-binding Rossmann-fold domains"/>
    <property type="match status" value="1"/>
</dbReference>
<dbReference type="RefSeq" id="WP_106392377.1">
    <property type="nucleotide sequence ID" value="NZ_PVNK01000146.1"/>
</dbReference>
<dbReference type="PANTHER" id="PTHR48079">
    <property type="entry name" value="PROTEIN YEEZ"/>
    <property type="match status" value="1"/>
</dbReference>
<dbReference type="GO" id="GO:0006694">
    <property type="term" value="P:steroid biosynthetic process"/>
    <property type="evidence" value="ECO:0007669"/>
    <property type="project" value="InterPro"/>
</dbReference>
<organism evidence="2 3">
    <name type="scientific">Enhygromyxa salina</name>
    <dbReference type="NCBI Taxonomy" id="215803"/>
    <lineage>
        <taxon>Bacteria</taxon>
        <taxon>Pseudomonadati</taxon>
        <taxon>Myxococcota</taxon>
        <taxon>Polyangia</taxon>
        <taxon>Nannocystales</taxon>
        <taxon>Nannocystaceae</taxon>
        <taxon>Enhygromyxa</taxon>
    </lineage>
</organism>
<evidence type="ECO:0000259" key="1">
    <source>
        <dbReference type="Pfam" id="PF01073"/>
    </source>
</evidence>
<dbReference type="PANTHER" id="PTHR48079:SF6">
    <property type="entry name" value="NAD(P)-BINDING DOMAIN-CONTAINING PROTEIN-RELATED"/>
    <property type="match status" value="1"/>
</dbReference>
<dbReference type="GO" id="GO:0004029">
    <property type="term" value="F:aldehyde dehydrogenase (NAD+) activity"/>
    <property type="evidence" value="ECO:0007669"/>
    <property type="project" value="TreeGrafter"/>
</dbReference>
<keyword evidence="2" id="KW-0413">Isomerase</keyword>
<reference evidence="2 3" key="1">
    <citation type="submission" date="2018-03" db="EMBL/GenBank/DDBJ databases">
        <title>Draft Genome Sequences of the Obligatory Marine Myxobacteria Enhygromyxa salina SWB005.</title>
        <authorList>
            <person name="Poehlein A."/>
            <person name="Moghaddam J.A."/>
            <person name="Harms H."/>
            <person name="Alanjari M."/>
            <person name="Koenig G.M."/>
            <person name="Daniel R."/>
            <person name="Schaeberle T.F."/>
        </authorList>
    </citation>
    <scope>NUCLEOTIDE SEQUENCE [LARGE SCALE GENOMIC DNA]</scope>
    <source>
        <strain evidence="2 3">SWB005</strain>
    </source>
</reference>
<dbReference type="InterPro" id="IPR051783">
    <property type="entry name" value="NAD(P)-dependent_oxidoreduct"/>
</dbReference>
<keyword evidence="3" id="KW-1185">Reference proteome</keyword>
<evidence type="ECO:0000313" key="3">
    <source>
        <dbReference type="Proteomes" id="UP000237968"/>
    </source>
</evidence>